<dbReference type="AlphaFoldDB" id="A5C104"/>
<sequence length="444" mass="49346">MLRAGASTSPVVGSSEGIVCSAKGGACDGSVGSDSIGMGCSGVDRIPRCKSNSKDVFLEDEWLGFLFLGVKEARFINFVDYSRLRTEIKAHQLIEHQSTGHTLAGHESNGAVAREGANFKRPCGGDFMSKNLEEAMDFLNYVAKVLRGWDKPNRGEVGRMKSQPNGLNVKVRDVKAMITLRSGKEVELPTPKPHDETESEKETEKREEIKGKKKDSSGRKEDHDSTVNEDLEKIVINEDVMKKHMPPPFPQALHGKKGINNTSKILQVLRQVKVNIPLLDMIKQVPTYAKFLKDLCTIKRGLNVNKKAFLTEQGKLVEKALLDLGASVNLLPYSVYKQLGLGELKPTSITLSLADRSMKIRRGMIEDVLVQVDNFYYPMDFVVLDTDPIVKGTNYVPIILGRPFLATSNAIINCRNGLMQLTFGNMTLELNIFYMCKKLINPKE</sequence>
<feature type="compositionally biased region" description="Basic and acidic residues" evidence="1">
    <location>
        <begin position="182"/>
        <end position="229"/>
    </location>
</feature>
<dbReference type="PANTHER" id="PTHR33067:SF32">
    <property type="entry name" value="ASPARTIC PEPTIDASE DDI1-TYPE DOMAIN-CONTAINING PROTEIN"/>
    <property type="match status" value="1"/>
</dbReference>
<dbReference type="InterPro" id="IPR021109">
    <property type="entry name" value="Peptidase_aspartic_dom_sf"/>
</dbReference>
<dbReference type="Gene3D" id="2.40.70.10">
    <property type="entry name" value="Acid Proteases"/>
    <property type="match status" value="1"/>
</dbReference>
<dbReference type="SUPFAM" id="SSF50630">
    <property type="entry name" value="Acid proteases"/>
    <property type="match status" value="1"/>
</dbReference>
<name>A5C104_VITVI</name>
<feature type="region of interest" description="Disordered" evidence="1">
    <location>
        <begin position="152"/>
        <end position="229"/>
    </location>
</feature>
<reference evidence="2" key="1">
    <citation type="journal article" date="2007" name="PLoS ONE">
        <title>The first genome sequence of an elite grapevine cultivar (Pinot noir Vitis vinifera L.): coping with a highly heterozygous genome.</title>
        <authorList>
            <person name="Velasco R."/>
            <person name="Zharkikh A."/>
            <person name="Troggio M."/>
            <person name="Cartwright D.A."/>
            <person name="Cestaro A."/>
            <person name="Pruss D."/>
            <person name="Pindo M."/>
            <person name="FitzGerald L.M."/>
            <person name="Vezzulli S."/>
            <person name="Reid J."/>
            <person name="Malacarne G."/>
            <person name="Iliev D."/>
            <person name="Coppola G."/>
            <person name="Wardell B."/>
            <person name="Micheletti D."/>
            <person name="Macalma T."/>
            <person name="Facci M."/>
            <person name="Mitchell J.T."/>
            <person name="Perazzolli M."/>
            <person name="Eldredge G."/>
            <person name="Gatto P."/>
            <person name="Oyzerski R."/>
            <person name="Moretto M."/>
            <person name="Gutin N."/>
            <person name="Stefanini M."/>
            <person name="Chen Y."/>
            <person name="Segala C."/>
            <person name="Davenport C."/>
            <person name="Dematte L."/>
            <person name="Mraz A."/>
            <person name="Battilana J."/>
            <person name="Stormo K."/>
            <person name="Costa F."/>
            <person name="Tao Q."/>
            <person name="Si-Ammour A."/>
            <person name="Harkins T."/>
            <person name="Lackey A."/>
            <person name="Perbost C."/>
            <person name="Taillon B."/>
            <person name="Stella A."/>
            <person name="Solovyev V."/>
            <person name="Fawcett J.A."/>
            <person name="Sterck L."/>
            <person name="Vandepoele K."/>
            <person name="Grando S.M."/>
            <person name="Toppo S."/>
            <person name="Moser C."/>
            <person name="Lanchbury J."/>
            <person name="Bogden R."/>
            <person name="Skolnick M."/>
            <person name="Sgaramella V."/>
            <person name="Bhatnagar S.K."/>
            <person name="Fontana P."/>
            <person name="Gutin A."/>
            <person name="Van de Peer Y."/>
            <person name="Salamini F."/>
            <person name="Viola R."/>
        </authorList>
    </citation>
    <scope>NUCLEOTIDE SEQUENCE</scope>
</reference>
<accession>A5C104</accession>
<dbReference type="PANTHER" id="PTHR33067">
    <property type="entry name" value="RNA-DIRECTED DNA POLYMERASE-RELATED"/>
    <property type="match status" value="1"/>
</dbReference>
<protein>
    <submittedName>
        <fullName evidence="2">Uncharacterized protein</fullName>
    </submittedName>
</protein>
<organism evidence="2">
    <name type="scientific">Vitis vinifera</name>
    <name type="common">Grape</name>
    <dbReference type="NCBI Taxonomy" id="29760"/>
    <lineage>
        <taxon>Eukaryota</taxon>
        <taxon>Viridiplantae</taxon>
        <taxon>Streptophyta</taxon>
        <taxon>Embryophyta</taxon>
        <taxon>Tracheophyta</taxon>
        <taxon>Spermatophyta</taxon>
        <taxon>Magnoliopsida</taxon>
        <taxon>eudicotyledons</taxon>
        <taxon>Gunneridae</taxon>
        <taxon>Pentapetalae</taxon>
        <taxon>rosids</taxon>
        <taxon>Vitales</taxon>
        <taxon>Vitaceae</taxon>
        <taxon>Viteae</taxon>
        <taxon>Vitis</taxon>
    </lineage>
</organism>
<evidence type="ECO:0000256" key="1">
    <source>
        <dbReference type="SAM" id="MobiDB-lite"/>
    </source>
</evidence>
<evidence type="ECO:0000313" key="2">
    <source>
        <dbReference type="EMBL" id="CAN68517.1"/>
    </source>
</evidence>
<dbReference type="CDD" id="cd00303">
    <property type="entry name" value="retropepsin_like"/>
    <property type="match status" value="1"/>
</dbReference>
<dbReference type="EMBL" id="AM478336">
    <property type="protein sequence ID" value="CAN68517.1"/>
    <property type="molecule type" value="Genomic_DNA"/>
</dbReference>
<proteinExistence type="predicted"/>
<gene>
    <name evidence="2" type="ORF">VITISV_036969</name>
</gene>